<keyword evidence="3" id="KW-1185">Reference proteome</keyword>
<dbReference type="RefSeq" id="WP_015616605.1">
    <property type="nucleotide sequence ID" value="NC_021182.1"/>
</dbReference>
<proteinExistence type="predicted"/>
<dbReference type="OrthoDB" id="1792890at2"/>
<keyword evidence="1" id="KW-0732">Signal</keyword>
<feature type="signal peptide" evidence="1">
    <location>
        <begin position="1"/>
        <end position="19"/>
    </location>
</feature>
<dbReference type="eggNOG" id="COG3221">
    <property type="taxonomic scope" value="Bacteria"/>
</dbReference>
<evidence type="ECO:0000313" key="2">
    <source>
        <dbReference type="EMBL" id="AGK98321.1"/>
    </source>
</evidence>
<name>R4K9E4_CLOPA</name>
<dbReference type="PROSITE" id="PS51257">
    <property type="entry name" value="PROKAR_LIPOPROTEIN"/>
    <property type="match status" value="1"/>
</dbReference>
<accession>R4K9E4</accession>
<dbReference type="PANTHER" id="PTHR35841">
    <property type="entry name" value="PHOSPHONATES-BINDING PERIPLASMIC PROTEIN"/>
    <property type="match status" value="1"/>
</dbReference>
<dbReference type="HOGENOM" id="CLU_810724_0_0_9"/>
<gene>
    <name evidence="2" type="ORF">Clopa_3534</name>
</gene>
<dbReference type="KEGG" id="cpas:Clopa_3534"/>
<dbReference type="Gene3D" id="3.40.190.10">
    <property type="entry name" value="Periplasmic binding protein-like II"/>
    <property type="match status" value="2"/>
</dbReference>
<dbReference type="STRING" id="86416.Clopa_3534"/>
<dbReference type="AlphaFoldDB" id="R4K9E4"/>
<dbReference type="Proteomes" id="UP000013523">
    <property type="component" value="Chromosome"/>
</dbReference>
<evidence type="ECO:0000313" key="3">
    <source>
        <dbReference type="Proteomes" id="UP000013523"/>
    </source>
</evidence>
<dbReference type="SUPFAM" id="SSF53850">
    <property type="entry name" value="Periplasmic binding protein-like II"/>
    <property type="match status" value="1"/>
</dbReference>
<reference evidence="2 3" key="1">
    <citation type="submission" date="2012-01" db="EMBL/GenBank/DDBJ databases">
        <title>Complete sequence of chromosome of Clostridium pasteurianum BC1.</title>
        <authorList>
            <consortium name="US DOE Joint Genome Institute"/>
            <person name="Lucas S."/>
            <person name="Han J."/>
            <person name="Lapidus A."/>
            <person name="Cheng J.-F."/>
            <person name="Goodwin L."/>
            <person name="Pitluck S."/>
            <person name="Peters L."/>
            <person name="Mikhailova N."/>
            <person name="Teshima H."/>
            <person name="Detter J.C."/>
            <person name="Han C."/>
            <person name="Tapia R."/>
            <person name="Land M."/>
            <person name="Hauser L."/>
            <person name="Kyrpides N."/>
            <person name="Ivanova N."/>
            <person name="Pagani I."/>
            <person name="Dunn J."/>
            <person name="Taghavi S."/>
            <person name="Francis A."/>
            <person name="van der Lelie D."/>
            <person name="Woyke T."/>
        </authorList>
    </citation>
    <scope>NUCLEOTIDE SEQUENCE [LARGE SCALE GENOMIC DNA]</scope>
    <source>
        <strain evidence="2 3">BC1</strain>
    </source>
</reference>
<organism evidence="2 3">
    <name type="scientific">Clostridium pasteurianum BC1</name>
    <dbReference type="NCBI Taxonomy" id="86416"/>
    <lineage>
        <taxon>Bacteria</taxon>
        <taxon>Bacillati</taxon>
        <taxon>Bacillota</taxon>
        <taxon>Clostridia</taxon>
        <taxon>Eubacteriales</taxon>
        <taxon>Clostridiaceae</taxon>
        <taxon>Clostridium</taxon>
    </lineage>
</organism>
<sequence length="349" mass="37810">MKKLLLVITNLIIAVAVLAGCSGSGASNQSGDNVKPYDTINVVWYPNESAADYKDARDEVCKIIADATGKKVEQQTTTDYSIAIEAIASGKGQIAFMGGQGYVEAHTKNAKILPLVVNTGASGTLDDAIYYSWLSVNKGDESQYQKDGKYTLDNIQGKKMSYVSNSSTSGFKVPTTNIVSYFSKTDKWKNIKVDDLSEGGSDKFFKEVLFGQSHQVSAANLLNKKADVAAFCDTALAPYVDVETGKANTVGAVYKVKADASDPFTNLRGKEYVLISVTPVLNGPFAVNTGALNKDDIDKIQTALTSDTTANDSKIYYKKGSKGLIEKTKNEHFTKVDDSWYNPIRELSK</sequence>
<dbReference type="Pfam" id="PF12974">
    <property type="entry name" value="Phosphonate-bd"/>
    <property type="match status" value="1"/>
</dbReference>
<feature type="chain" id="PRO_5039639646" evidence="1">
    <location>
        <begin position="20"/>
        <end position="349"/>
    </location>
</feature>
<dbReference type="EMBL" id="CP003261">
    <property type="protein sequence ID" value="AGK98321.1"/>
    <property type="molecule type" value="Genomic_DNA"/>
</dbReference>
<protein>
    <submittedName>
        <fullName evidence="2">ABC-type phosphate/phosphonate transport system, periplasmic component</fullName>
    </submittedName>
</protein>
<dbReference type="PANTHER" id="PTHR35841:SF1">
    <property type="entry name" value="PHOSPHONATES-BINDING PERIPLASMIC PROTEIN"/>
    <property type="match status" value="1"/>
</dbReference>
<dbReference type="PATRIC" id="fig|86416.3.peg.3531"/>
<evidence type="ECO:0000256" key="1">
    <source>
        <dbReference type="SAM" id="SignalP"/>
    </source>
</evidence>